<dbReference type="PANTHER" id="PTHR43537">
    <property type="entry name" value="TRANSCRIPTIONAL REGULATOR, GNTR FAMILY"/>
    <property type="match status" value="1"/>
</dbReference>
<dbReference type="Pfam" id="PF00392">
    <property type="entry name" value="GntR"/>
    <property type="match status" value="1"/>
</dbReference>
<dbReference type="SUPFAM" id="SSF46785">
    <property type="entry name" value="Winged helix' DNA-binding domain"/>
    <property type="match status" value="1"/>
</dbReference>
<dbReference type="SMART" id="SM00895">
    <property type="entry name" value="FCD"/>
    <property type="match status" value="1"/>
</dbReference>
<evidence type="ECO:0000313" key="6">
    <source>
        <dbReference type="Proteomes" id="UP001596039"/>
    </source>
</evidence>
<organism evidence="5 6">
    <name type="scientific">Lysinimonas soli</name>
    <dbReference type="NCBI Taxonomy" id="1074233"/>
    <lineage>
        <taxon>Bacteria</taxon>
        <taxon>Bacillati</taxon>
        <taxon>Actinomycetota</taxon>
        <taxon>Actinomycetes</taxon>
        <taxon>Micrococcales</taxon>
        <taxon>Microbacteriaceae</taxon>
        <taxon>Lysinimonas</taxon>
    </lineage>
</organism>
<evidence type="ECO:0000313" key="5">
    <source>
        <dbReference type="EMBL" id="MFC5502519.1"/>
    </source>
</evidence>
<evidence type="ECO:0000256" key="1">
    <source>
        <dbReference type="ARBA" id="ARBA00023015"/>
    </source>
</evidence>
<dbReference type="RefSeq" id="WP_386740211.1">
    <property type="nucleotide sequence ID" value="NZ_JBHSMG010000002.1"/>
</dbReference>
<keyword evidence="3" id="KW-0804">Transcription</keyword>
<keyword evidence="1" id="KW-0805">Transcription regulation</keyword>
<sequence>MANDRTRMLSEVRRAILDGDWQPGDRLQPMQLAERFATSTTVVREALALLVGDGLVLARPNRGFFVPELRLRDLEDITELRCVSEALAATLATERGDIAWESDLTAAHHRLSKTPRRLSDDPARINPEWSSAHREFHRVLISACGSDAILRLAANLADSTELYRRWAAPSTAAVSRDVEAEHEALLRAALARDGQLLGALLRSHYESTVRVVLEAGLVDGAGGAAGRVE</sequence>
<dbReference type="PROSITE" id="PS50949">
    <property type="entry name" value="HTH_GNTR"/>
    <property type="match status" value="1"/>
</dbReference>
<dbReference type="SMART" id="SM00345">
    <property type="entry name" value="HTH_GNTR"/>
    <property type="match status" value="1"/>
</dbReference>
<comment type="caution">
    <text evidence="5">The sequence shown here is derived from an EMBL/GenBank/DDBJ whole genome shotgun (WGS) entry which is preliminary data.</text>
</comment>
<gene>
    <name evidence="5" type="ORF">ACFPJ4_09740</name>
</gene>
<keyword evidence="2" id="KW-0238">DNA-binding</keyword>
<evidence type="ECO:0000256" key="3">
    <source>
        <dbReference type="ARBA" id="ARBA00023163"/>
    </source>
</evidence>
<protein>
    <submittedName>
        <fullName evidence="5">GntR family transcriptional regulator</fullName>
    </submittedName>
</protein>
<dbReference type="Pfam" id="PF07729">
    <property type="entry name" value="FCD"/>
    <property type="match status" value="1"/>
</dbReference>
<evidence type="ECO:0000256" key="2">
    <source>
        <dbReference type="ARBA" id="ARBA00023125"/>
    </source>
</evidence>
<reference evidence="6" key="1">
    <citation type="journal article" date="2019" name="Int. J. Syst. Evol. Microbiol.">
        <title>The Global Catalogue of Microorganisms (GCM) 10K type strain sequencing project: providing services to taxonomists for standard genome sequencing and annotation.</title>
        <authorList>
            <consortium name="The Broad Institute Genomics Platform"/>
            <consortium name="The Broad Institute Genome Sequencing Center for Infectious Disease"/>
            <person name="Wu L."/>
            <person name="Ma J."/>
        </authorList>
    </citation>
    <scope>NUCLEOTIDE SEQUENCE [LARGE SCALE GENOMIC DNA]</scope>
    <source>
        <strain evidence="6">CGMCC 4.6997</strain>
    </source>
</reference>
<dbReference type="Gene3D" id="1.10.10.10">
    <property type="entry name" value="Winged helix-like DNA-binding domain superfamily/Winged helix DNA-binding domain"/>
    <property type="match status" value="1"/>
</dbReference>
<dbReference type="PANTHER" id="PTHR43537:SF24">
    <property type="entry name" value="GLUCONATE OPERON TRANSCRIPTIONAL REPRESSOR"/>
    <property type="match status" value="1"/>
</dbReference>
<keyword evidence="6" id="KW-1185">Reference proteome</keyword>
<dbReference type="CDD" id="cd07377">
    <property type="entry name" value="WHTH_GntR"/>
    <property type="match status" value="1"/>
</dbReference>
<dbReference type="EMBL" id="JBHSMG010000002">
    <property type="protein sequence ID" value="MFC5502519.1"/>
    <property type="molecule type" value="Genomic_DNA"/>
</dbReference>
<proteinExistence type="predicted"/>
<feature type="domain" description="HTH gntR-type" evidence="4">
    <location>
        <begin position="2"/>
        <end position="69"/>
    </location>
</feature>
<dbReference type="Gene3D" id="1.20.120.530">
    <property type="entry name" value="GntR ligand-binding domain-like"/>
    <property type="match status" value="1"/>
</dbReference>
<dbReference type="InterPro" id="IPR036388">
    <property type="entry name" value="WH-like_DNA-bd_sf"/>
</dbReference>
<dbReference type="InterPro" id="IPR011711">
    <property type="entry name" value="GntR_C"/>
</dbReference>
<name>A0ABW0NSI7_9MICO</name>
<dbReference type="SUPFAM" id="SSF48008">
    <property type="entry name" value="GntR ligand-binding domain-like"/>
    <property type="match status" value="1"/>
</dbReference>
<evidence type="ECO:0000259" key="4">
    <source>
        <dbReference type="PROSITE" id="PS50949"/>
    </source>
</evidence>
<dbReference type="InterPro" id="IPR036390">
    <property type="entry name" value="WH_DNA-bd_sf"/>
</dbReference>
<accession>A0ABW0NSI7</accession>
<dbReference type="InterPro" id="IPR000524">
    <property type="entry name" value="Tscrpt_reg_HTH_GntR"/>
</dbReference>
<dbReference type="Proteomes" id="UP001596039">
    <property type="component" value="Unassembled WGS sequence"/>
</dbReference>
<dbReference type="InterPro" id="IPR008920">
    <property type="entry name" value="TF_FadR/GntR_C"/>
</dbReference>